<dbReference type="InterPro" id="IPR004143">
    <property type="entry name" value="BPL_LPL_catalytic"/>
</dbReference>
<feature type="domain" description="BPL/LPL catalytic" evidence="2">
    <location>
        <begin position="10"/>
        <end position="218"/>
    </location>
</feature>
<proteinExistence type="predicted"/>
<sequence length="290" mass="31902">MSNLAFPSPDQLQQALTQALPAFRQVTWCEHTDSTNADLLNQARTTQQTLARPWLHGAHFQRAGRGRSGRTWQNRAGANLMFSCAYDIFTPTHQLPTLSPLAGIAVAEALRSRIDPANQHRLTLKWPNDIWWDQAKLAGILTEVTRAGTAKSSEDHHVVIVGIGLNIEDARALSQSLNRAVADWSSVCSQDHEAQKASLSDLVIDIAQNWRNIYSDITRNGFNALPERYAKVDGLLGQHINVIHNDRLLHAGIAKGINIMGQLLVHGPNGETALSLGEISIRPRDASNQA</sequence>
<dbReference type="Proteomes" id="UP000266206">
    <property type="component" value="Unassembled WGS sequence"/>
</dbReference>
<dbReference type="InterPro" id="IPR004408">
    <property type="entry name" value="Biotin_CoA_COase_ligase"/>
</dbReference>
<dbReference type="GO" id="GO:0005737">
    <property type="term" value="C:cytoplasm"/>
    <property type="evidence" value="ECO:0007669"/>
    <property type="project" value="TreeGrafter"/>
</dbReference>
<dbReference type="GO" id="GO:0004077">
    <property type="term" value="F:biotin--[biotin carboxyl-carrier protein] ligase activity"/>
    <property type="evidence" value="ECO:0007669"/>
    <property type="project" value="InterPro"/>
</dbReference>
<dbReference type="AlphaFoldDB" id="A0A3A1Z0T1"/>
<evidence type="ECO:0000313" key="4">
    <source>
        <dbReference type="Proteomes" id="UP000266206"/>
    </source>
</evidence>
<dbReference type="PROSITE" id="PS51733">
    <property type="entry name" value="BPL_LPL_CATALYTIC"/>
    <property type="match status" value="1"/>
</dbReference>
<evidence type="ECO:0000259" key="2">
    <source>
        <dbReference type="PROSITE" id="PS51733"/>
    </source>
</evidence>
<dbReference type="NCBIfam" id="TIGR00121">
    <property type="entry name" value="birA_ligase"/>
    <property type="match status" value="1"/>
</dbReference>
<evidence type="ECO:0000313" key="3">
    <source>
        <dbReference type="EMBL" id="RIY42344.1"/>
    </source>
</evidence>
<dbReference type="PANTHER" id="PTHR12835">
    <property type="entry name" value="BIOTIN PROTEIN LIGASE"/>
    <property type="match status" value="1"/>
</dbReference>
<dbReference type="OrthoDB" id="9807064at2"/>
<dbReference type="Gene3D" id="3.30.930.10">
    <property type="entry name" value="Bira Bifunctional Protein, Domain 2"/>
    <property type="match status" value="1"/>
</dbReference>
<organism evidence="3 4">
    <name type="scientific">Neopusillimonas maritima</name>
    <dbReference type="NCBI Taxonomy" id="2026239"/>
    <lineage>
        <taxon>Bacteria</taxon>
        <taxon>Pseudomonadati</taxon>
        <taxon>Pseudomonadota</taxon>
        <taxon>Betaproteobacteria</taxon>
        <taxon>Burkholderiales</taxon>
        <taxon>Alcaligenaceae</taxon>
        <taxon>Neopusillimonas</taxon>
    </lineage>
</organism>
<dbReference type="CDD" id="cd16442">
    <property type="entry name" value="BPL"/>
    <property type="match status" value="1"/>
</dbReference>
<gene>
    <name evidence="3" type="ORF">CJP73_02640</name>
</gene>
<comment type="caution">
    <text evidence="3">The sequence shown here is derived from an EMBL/GenBank/DDBJ whole genome shotgun (WGS) entry which is preliminary data.</text>
</comment>
<protein>
    <submittedName>
        <fullName evidence="3">Biotin--[acetyl-CoA-carboxylase] ligase</fullName>
    </submittedName>
</protein>
<keyword evidence="1 3" id="KW-0436">Ligase</keyword>
<dbReference type="SUPFAM" id="SSF50037">
    <property type="entry name" value="C-terminal domain of transcriptional repressors"/>
    <property type="match status" value="1"/>
</dbReference>
<dbReference type="Gene3D" id="2.30.30.100">
    <property type="match status" value="1"/>
</dbReference>
<dbReference type="EMBL" id="NQYH01000001">
    <property type="protein sequence ID" value="RIY42344.1"/>
    <property type="molecule type" value="Genomic_DNA"/>
</dbReference>
<dbReference type="RefSeq" id="WP_119515410.1">
    <property type="nucleotide sequence ID" value="NZ_NQYH01000001.1"/>
</dbReference>
<dbReference type="SUPFAM" id="SSF55681">
    <property type="entry name" value="Class II aaRS and biotin synthetases"/>
    <property type="match status" value="1"/>
</dbReference>
<dbReference type="InterPro" id="IPR045864">
    <property type="entry name" value="aa-tRNA-synth_II/BPL/LPL"/>
</dbReference>
<accession>A0A3A1Z0T1</accession>
<name>A0A3A1Z0T1_9BURK</name>
<dbReference type="InterPro" id="IPR008988">
    <property type="entry name" value="Transcriptional_repressor_C"/>
</dbReference>
<dbReference type="Pfam" id="PF03099">
    <property type="entry name" value="BPL_LplA_LipB"/>
    <property type="match status" value="1"/>
</dbReference>
<evidence type="ECO:0000256" key="1">
    <source>
        <dbReference type="ARBA" id="ARBA00022598"/>
    </source>
</evidence>
<dbReference type="PANTHER" id="PTHR12835:SF5">
    <property type="entry name" value="BIOTIN--PROTEIN LIGASE"/>
    <property type="match status" value="1"/>
</dbReference>
<reference evidence="3 4" key="1">
    <citation type="submission" date="2017-08" db="EMBL/GenBank/DDBJ databases">
        <title>Pusillimonas indicus sp. nov., a member of the family Alcaligenaceae isolated from surface seawater.</title>
        <authorList>
            <person name="Li J."/>
        </authorList>
    </citation>
    <scope>NUCLEOTIDE SEQUENCE [LARGE SCALE GENOMIC DNA]</scope>
    <source>
        <strain evidence="3 4">L52-1-41</strain>
    </source>
</reference>